<gene>
    <name evidence="2" type="ORF">SNE35_28760</name>
</gene>
<keyword evidence="1" id="KW-0812">Transmembrane</keyword>
<keyword evidence="1" id="KW-1133">Transmembrane helix</keyword>
<name>A0ABU5DQC3_9BURK</name>
<dbReference type="Proteomes" id="UP001285263">
    <property type="component" value="Unassembled WGS sequence"/>
</dbReference>
<organism evidence="2 3">
    <name type="scientific">Roseateles agri</name>
    <dbReference type="NCBI Taxonomy" id="3098619"/>
    <lineage>
        <taxon>Bacteria</taxon>
        <taxon>Pseudomonadati</taxon>
        <taxon>Pseudomonadota</taxon>
        <taxon>Betaproteobacteria</taxon>
        <taxon>Burkholderiales</taxon>
        <taxon>Sphaerotilaceae</taxon>
        <taxon>Roseateles</taxon>
    </lineage>
</organism>
<evidence type="ECO:0000313" key="2">
    <source>
        <dbReference type="EMBL" id="MDY0748526.1"/>
    </source>
</evidence>
<evidence type="ECO:0008006" key="4">
    <source>
        <dbReference type="Google" id="ProtNLM"/>
    </source>
</evidence>
<keyword evidence="1" id="KW-0472">Membrane</keyword>
<dbReference type="PROSITE" id="PS51257">
    <property type="entry name" value="PROKAR_LIPOPROTEIN"/>
    <property type="match status" value="1"/>
</dbReference>
<proteinExistence type="predicted"/>
<protein>
    <recommendedName>
        <fullName evidence="4">Zinc ribbon domain-containing protein</fullName>
    </recommendedName>
</protein>
<accession>A0ABU5DQC3</accession>
<sequence length="123" mass="13486">MRAFGYLFFTLGLLGILASCTLGVVMGQAGTWGFGAVVIGLLMIIAGRKPPHDPEAPTAKTHVRCPDCRELVRMDASRCKHCQVALVPVEPTQAKWSIFDNLPLLALVSLVLMIVLEWLRSRI</sequence>
<comment type="caution">
    <text evidence="2">The sequence shown here is derived from an EMBL/GenBank/DDBJ whole genome shotgun (WGS) entry which is preliminary data.</text>
</comment>
<evidence type="ECO:0000256" key="1">
    <source>
        <dbReference type="SAM" id="Phobius"/>
    </source>
</evidence>
<dbReference type="RefSeq" id="WP_320426490.1">
    <property type="nucleotide sequence ID" value="NZ_JAXCLA010000010.1"/>
</dbReference>
<evidence type="ECO:0000313" key="3">
    <source>
        <dbReference type="Proteomes" id="UP001285263"/>
    </source>
</evidence>
<feature type="transmembrane region" description="Helical" evidence="1">
    <location>
        <begin position="6"/>
        <end position="25"/>
    </location>
</feature>
<keyword evidence="3" id="KW-1185">Reference proteome</keyword>
<dbReference type="EMBL" id="JAXCLA010000010">
    <property type="protein sequence ID" value="MDY0748526.1"/>
    <property type="molecule type" value="Genomic_DNA"/>
</dbReference>
<feature type="transmembrane region" description="Helical" evidence="1">
    <location>
        <begin position="102"/>
        <end position="119"/>
    </location>
</feature>
<reference evidence="2 3" key="1">
    <citation type="submission" date="2023-11" db="EMBL/GenBank/DDBJ databases">
        <title>Paucibacter sp. nov., isolated from fresh soil in Korea.</title>
        <authorList>
            <person name="Le N.T.T."/>
        </authorList>
    </citation>
    <scope>NUCLEOTIDE SEQUENCE [LARGE SCALE GENOMIC DNA]</scope>
    <source>
        <strain evidence="2 3">R3-3</strain>
    </source>
</reference>